<dbReference type="InterPro" id="IPR003615">
    <property type="entry name" value="HNH_nuc"/>
</dbReference>
<keyword evidence="2" id="KW-0255">Endonuclease</keyword>
<keyword evidence="2" id="KW-0378">Hydrolase</keyword>
<dbReference type="RefSeq" id="WP_114677623.1">
    <property type="nucleotide sequence ID" value="NZ_CP031188.1"/>
</dbReference>
<organism evidence="2 3">
    <name type="scientific">Flavobacterium arcticum</name>
    <dbReference type="NCBI Taxonomy" id="1784713"/>
    <lineage>
        <taxon>Bacteria</taxon>
        <taxon>Pseudomonadati</taxon>
        <taxon>Bacteroidota</taxon>
        <taxon>Flavobacteriia</taxon>
        <taxon>Flavobacteriales</taxon>
        <taxon>Flavobacteriaceae</taxon>
        <taxon>Flavobacterium</taxon>
    </lineage>
</organism>
<accession>A0A345HBA4</accession>
<evidence type="ECO:0000313" key="3">
    <source>
        <dbReference type="Proteomes" id="UP000253951"/>
    </source>
</evidence>
<dbReference type="GO" id="GO:0004519">
    <property type="term" value="F:endonuclease activity"/>
    <property type="evidence" value="ECO:0007669"/>
    <property type="project" value="UniProtKB-KW"/>
</dbReference>
<evidence type="ECO:0000313" key="2">
    <source>
        <dbReference type="EMBL" id="AXG73864.1"/>
    </source>
</evidence>
<evidence type="ECO:0000259" key="1">
    <source>
        <dbReference type="Pfam" id="PF13391"/>
    </source>
</evidence>
<dbReference type="EMBL" id="CP031188">
    <property type="protein sequence ID" value="AXG73864.1"/>
    <property type="molecule type" value="Genomic_DNA"/>
</dbReference>
<gene>
    <name evidence="2" type="ORF">DVK85_06265</name>
</gene>
<dbReference type="KEGG" id="fat:DVK85_06265"/>
<name>A0A345HBA4_9FLAO</name>
<dbReference type="OrthoDB" id="67788at2"/>
<protein>
    <submittedName>
        <fullName evidence="2">HNH endonuclease</fullName>
    </submittedName>
</protein>
<keyword evidence="3" id="KW-1185">Reference proteome</keyword>
<dbReference type="Pfam" id="PF13391">
    <property type="entry name" value="HNH_2"/>
    <property type="match status" value="1"/>
</dbReference>
<reference evidence="2 3" key="1">
    <citation type="submission" date="2018-07" db="EMBL/GenBank/DDBJ databases">
        <title>Complete genome sequence of Flavobacterium arcticum type strain SM1502T.</title>
        <authorList>
            <person name="Li Y."/>
            <person name="Li D.-D."/>
        </authorList>
    </citation>
    <scope>NUCLEOTIDE SEQUENCE [LARGE SCALE GENOMIC DNA]</scope>
    <source>
        <strain evidence="2 3">SM1502</strain>
    </source>
</reference>
<sequence>MASKNWTREELILAFNLYLKIEFSKTHKGNPKVIELSNIIDRTPSAVGMRLGNFASVDPYHQQRGVTGLRNGIKQVQPIWDDFFNNQEDLIFESERILAEKENITLEDKYNSLFSDIKDLKGETKIRAVKTRVNQSVFREIILTNYRSKCAITGINIPDLLYASHIIPWSKNEKERLNPENGICLSALYDRSFDKGYLSFSDNYKVLLSSKLKEKSNTEYYSKYFASIENTTLIKPIKYYPSKLFLEYHRDEIFDKNKHTP</sequence>
<keyword evidence="2" id="KW-0540">Nuclease</keyword>
<proteinExistence type="predicted"/>
<dbReference type="AlphaFoldDB" id="A0A345HBA4"/>
<dbReference type="Proteomes" id="UP000253951">
    <property type="component" value="Chromosome"/>
</dbReference>
<feature type="domain" description="HNH nuclease" evidence="1">
    <location>
        <begin position="150"/>
        <end position="200"/>
    </location>
</feature>